<evidence type="ECO:0000313" key="3">
    <source>
        <dbReference type="Proteomes" id="UP001564408"/>
    </source>
</evidence>
<keyword evidence="1" id="KW-1133">Transmembrane helix</keyword>
<dbReference type="EMBL" id="JBDKXB010000007">
    <property type="protein sequence ID" value="MEY6432281.1"/>
    <property type="molecule type" value="Genomic_DNA"/>
</dbReference>
<name>A0ABV4BCP3_9GAMM</name>
<keyword evidence="3" id="KW-1185">Reference proteome</keyword>
<protein>
    <recommendedName>
        <fullName evidence="4">Biopolymer transporter ExbD</fullName>
    </recommendedName>
</protein>
<evidence type="ECO:0000313" key="2">
    <source>
        <dbReference type="EMBL" id="MEY6432281.1"/>
    </source>
</evidence>
<dbReference type="RefSeq" id="WP_369666669.1">
    <property type="nucleotide sequence ID" value="NZ_JBDKXB010000007.1"/>
</dbReference>
<accession>A0ABV4BCP3</accession>
<sequence length="162" mass="17755">MSLDPSAEADPGLPLWPFFDLIVAVIGILILVFALHQAVEGALGRQLMIDDLIVCARDGTISYFAAPEAEPVDFSARQVPDLLEGLTGQAGGSRNLVFAVTADCFDTRRLFEEELARFNARLNRPDAERAVFRVAFRPLSSEPGATQRLLGEWRTTVIRDGP</sequence>
<proteinExistence type="predicted"/>
<comment type="caution">
    <text evidence="2">The sequence shown here is derived from an EMBL/GenBank/DDBJ whole genome shotgun (WGS) entry which is preliminary data.</text>
</comment>
<evidence type="ECO:0008006" key="4">
    <source>
        <dbReference type="Google" id="ProtNLM"/>
    </source>
</evidence>
<dbReference type="Proteomes" id="UP001564408">
    <property type="component" value="Unassembled WGS sequence"/>
</dbReference>
<keyword evidence="1" id="KW-0812">Transmembrane</keyword>
<organism evidence="2 3">
    <name type="scientific">Thioalkalicoccus limnaeus</name>
    <dbReference type="NCBI Taxonomy" id="120681"/>
    <lineage>
        <taxon>Bacteria</taxon>
        <taxon>Pseudomonadati</taxon>
        <taxon>Pseudomonadota</taxon>
        <taxon>Gammaproteobacteria</taxon>
        <taxon>Chromatiales</taxon>
        <taxon>Chromatiaceae</taxon>
        <taxon>Thioalkalicoccus</taxon>
    </lineage>
</organism>
<gene>
    <name evidence="2" type="ORF">ABC977_07635</name>
</gene>
<reference evidence="2 3" key="1">
    <citation type="submission" date="2024-05" db="EMBL/GenBank/DDBJ databases">
        <title>Genome Sequence and Characterization of the New Strain Purple Sulfur Bacterium of Genus Thioalkalicoccus.</title>
        <authorList>
            <person name="Bryantseva I.A."/>
            <person name="Kyndt J.A."/>
            <person name="Imhoff J.F."/>
        </authorList>
    </citation>
    <scope>NUCLEOTIDE SEQUENCE [LARGE SCALE GENOMIC DNA]</scope>
    <source>
        <strain evidence="2 3">Um2</strain>
    </source>
</reference>
<keyword evidence="1" id="KW-0472">Membrane</keyword>
<evidence type="ECO:0000256" key="1">
    <source>
        <dbReference type="SAM" id="Phobius"/>
    </source>
</evidence>
<feature type="transmembrane region" description="Helical" evidence="1">
    <location>
        <begin position="15"/>
        <end position="35"/>
    </location>
</feature>